<keyword evidence="8" id="KW-1185">Reference proteome</keyword>
<evidence type="ECO:0000256" key="1">
    <source>
        <dbReference type="ARBA" id="ARBA00006668"/>
    </source>
</evidence>
<evidence type="ECO:0000256" key="6">
    <source>
        <dbReference type="SAM" id="MobiDB-lite"/>
    </source>
</evidence>
<dbReference type="SUPFAM" id="SSF54565">
    <property type="entry name" value="Ribosomal protein S16"/>
    <property type="match status" value="1"/>
</dbReference>
<gene>
    <name evidence="7" type="ORF">GBAR_LOCUS7712</name>
</gene>
<evidence type="ECO:0000313" key="8">
    <source>
        <dbReference type="Proteomes" id="UP001174909"/>
    </source>
</evidence>
<dbReference type="EMBL" id="CASHTH010001141">
    <property type="protein sequence ID" value="CAI8012004.1"/>
    <property type="molecule type" value="Genomic_DNA"/>
</dbReference>
<dbReference type="GO" id="GO:0006412">
    <property type="term" value="P:translation"/>
    <property type="evidence" value="ECO:0007669"/>
    <property type="project" value="InterPro"/>
</dbReference>
<dbReference type="NCBIfam" id="TIGR00002">
    <property type="entry name" value="S16"/>
    <property type="match status" value="1"/>
</dbReference>
<dbReference type="Gene3D" id="3.30.1320.10">
    <property type="match status" value="1"/>
</dbReference>
<dbReference type="GO" id="GO:0005737">
    <property type="term" value="C:cytoplasm"/>
    <property type="evidence" value="ECO:0007669"/>
    <property type="project" value="UniProtKB-ARBA"/>
</dbReference>
<organism evidence="7 8">
    <name type="scientific">Geodia barretti</name>
    <name type="common">Barrett's horny sponge</name>
    <dbReference type="NCBI Taxonomy" id="519541"/>
    <lineage>
        <taxon>Eukaryota</taxon>
        <taxon>Metazoa</taxon>
        <taxon>Porifera</taxon>
        <taxon>Demospongiae</taxon>
        <taxon>Heteroscleromorpha</taxon>
        <taxon>Tetractinellida</taxon>
        <taxon>Astrophorina</taxon>
        <taxon>Geodiidae</taxon>
        <taxon>Geodia</taxon>
    </lineage>
</organism>
<dbReference type="HAMAP" id="MF_00385">
    <property type="entry name" value="Ribosomal_bS16"/>
    <property type="match status" value="1"/>
</dbReference>
<dbReference type="GO" id="GO:0003735">
    <property type="term" value="F:structural constituent of ribosome"/>
    <property type="evidence" value="ECO:0007669"/>
    <property type="project" value="InterPro"/>
</dbReference>
<dbReference type="PROSITE" id="PS00732">
    <property type="entry name" value="RIBOSOMAL_S16"/>
    <property type="match status" value="1"/>
</dbReference>
<feature type="region of interest" description="Disordered" evidence="6">
    <location>
        <begin position="82"/>
        <end position="103"/>
    </location>
</feature>
<dbReference type="PANTHER" id="PTHR12919">
    <property type="entry name" value="30S RIBOSOMAL PROTEIN S16"/>
    <property type="match status" value="1"/>
</dbReference>
<dbReference type="InterPro" id="IPR023803">
    <property type="entry name" value="Ribosomal_bS16_dom_sf"/>
</dbReference>
<evidence type="ECO:0000256" key="5">
    <source>
        <dbReference type="ARBA" id="ARBA00035438"/>
    </source>
</evidence>
<evidence type="ECO:0000313" key="7">
    <source>
        <dbReference type="EMBL" id="CAI8012004.1"/>
    </source>
</evidence>
<reference evidence="7" key="1">
    <citation type="submission" date="2023-03" db="EMBL/GenBank/DDBJ databases">
        <authorList>
            <person name="Steffen K."/>
            <person name="Cardenas P."/>
        </authorList>
    </citation>
    <scope>NUCLEOTIDE SEQUENCE</scope>
</reference>
<evidence type="ECO:0000256" key="3">
    <source>
        <dbReference type="ARBA" id="ARBA00023274"/>
    </source>
</evidence>
<dbReference type="InterPro" id="IPR000307">
    <property type="entry name" value="Ribosomal_bS16"/>
</dbReference>
<comment type="caution">
    <text evidence="7">The sequence shown here is derived from an EMBL/GenBank/DDBJ whole genome shotgun (WGS) entry which is preliminary data.</text>
</comment>
<dbReference type="InterPro" id="IPR020592">
    <property type="entry name" value="Ribosomal_bS16_CS"/>
</dbReference>
<dbReference type="GO" id="GO:0015935">
    <property type="term" value="C:small ribosomal subunit"/>
    <property type="evidence" value="ECO:0007669"/>
    <property type="project" value="TreeGrafter"/>
</dbReference>
<name>A0AA35RIZ5_GEOBA</name>
<dbReference type="Proteomes" id="UP001174909">
    <property type="component" value="Unassembled WGS sequence"/>
</dbReference>
<dbReference type="PANTHER" id="PTHR12919:SF20">
    <property type="entry name" value="SMALL RIBOSOMAL SUBUNIT PROTEIN BS16M"/>
    <property type="match status" value="1"/>
</dbReference>
<dbReference type="Pfam" id="PF00886">
    <property type="entry name" value="Ribosomal_S16"/>
    <property type="match status" value="1"/>
</dbReference>
<protein>
    <recommendedName>
        <fullName evidence="4">Small ribosomal subunit protein bS16m</fullName>
    </recommendedName>
    <alternativeName>
        <fullName evidence="5">28S ribosomal protein S16, mitochondrial</fullName>
    </alternativeName>
</protein>
<proteinExistence type="inferred from homology"/>
<keyword evidence="3" id="KW-0687">Ribonucleoprotein</keyword>
<comment type="similarity">
    <text evidence="1">Belongs to the bacterial ribosomal protein bS16 family.</text>
</comment>
<keyword evidence="2 7" id="KW-0689">Ribosomal protein</keyword>
<evidence type="ECO:0000256" key="4">
    <source>
        <dbReference type="ARBA" id="ARBA00035263"/>
    </source>
</evidence>
<accession>A0AA35RIZ5</accession>
<sequence>MLKIRLARHGRKGRAFYRVVVQDSRKPRDGRFVENLGFYDPLTDPATFEIDGERAKYWLSHGAQPTQTVHHFLAKQDLIAPWQPKPRSKRADAKKAAAAAAAE</sequence>
<evidence type="ECO:0000256" key="2">
    <source>
        <dbReference type="ARBA" id="ARBA00022980"/>
    </source>
</evidence>
<dbReference type="AlphaFoldDB" id="A0AA35RIZ5"/>